<dbReference type="RefSeq" id="WP_271632557.1">
    <property type="nucleotide sequence ID" value="NZ_CP094970.1"/>
</dbReference>
<evidence type="ECO:0000256" key="8">
    <source>
        <dbReference type="ARBA" id="ARBA00022842"/>
    </source>
</evidence>
<dbReference type="GO" id="GO:0005524">
    <property type="term" value="F:ATP binding"/>
    <property type="evidence" value="ECO:0007669"/>
    <property type="project" value="UniProtKB-KW"/>
</dbReference>
<evidence type="ECO:0000259" key="10">
    <source>
        <dbReference type="PROSITE" id="PS50943"/>
    </source>
</evidence>
<evidence type="ECO:0000256" key="1">
    <source>
        <dbReference type="ARBA" id="ARBA00001946"/>
    </source>
</evidence>
<dbReference type="SUPFAM" id="SSF47413">
    <property type="entry name" value="lambda repressor-like DNA-binding domains"/>
    <property type="match status" value="1"/>
</dbReference>
<dbReference type="EMBL" id="CP094970">
    <property type="protein sequence ID" value="UYM03915.1"/>
    <property type="molecule type" value="Genomic_DNA"/>
</dbReference>
<evidence type="ECO:0000313" key="12">
    <source>
        <dbReference type="Proteomes" id="UP001164390"/>
    </source>
</evidence>
<keyword evidence="12" id="KW-1185">Reference proteome</keyword>
<evidence type="ECO:0000256" key="6">
    <source>
        <dbReference type="ARBA" id="ARBA00022741"/>
    </source>
</evidence>
<dbReference type="GO" id="GO:0046872">
    <property type="term" value="F:metal ion binding"/>
    <property type="evidence" value="ECO:0007669"/>
    <property type="project" value="UniProtKB-KW"/>
</dbReference>
<dbReference type="PANTHER" id="PTHR33571:SF12">
    <property type="entry name" value="BSL3053 PROTEIN"/>
    <property type="match status" value="1"/>
</dbReference>
<dbReference type="KEGG" id="sgrg:L0C25_15350"/>
<name>A0AA46YJ10_9ACTN</name>
<dbReference type="SMART" id="SM00530">
    <property type="entry name" value="HTH_XRE"/>
    <property type="match status" value="1"/>
</dbReference>
<evidence type="ECO:0000256" key="4">
    <source>
        <dbReference type="ARBA" id="ARBA00022695"/>
    </source>
</evidence>
<keyword evidence="8" id="KW-0460">Magnesium</keyword>
<dbReference type="Pfam" id="PF01909">
    <property type="entry name" value="NTP_transf_2"/>
    <property type="match status" value="1"/>
</dbReference>
<dbReference type="SUPFAM" id="SSF81301">
    <property type="entry name" value="Nucleotidyltransferase"/>
    <property type="match status" value="1"/>
</dbReference>
<keyword evidence="2" id="KW-1277">Toxin-antitoxin system</keyword>
<keyword evidence="6" id="KW-0547">Nucleotide-binding</keyword>
<organism evidence="11 12">
    <name type="scientific">Solicola gregarius</name>
    <dbReference type="NCBI Taxonomy" id="2908642"/>
    <lineage>
        <taxon>Bacteria</taxon>
        <taxon>Bacillati</taxon>
        <taxon>Actinomycetota</taxon>
        <taxon>Actinomycetes</taxon>
        <taxon>Propionibacteriales</taxon>
        <taxon>Nocardioidaceae</taxon>
        <taxon>Solicola</taxon>
    </lineage>
</organism>
<dbReference type="Pfam" id="PF01381">
    <property type="entry name" value="HTH_3"/>
    <property type="match status" value="1"/>
</dbReference>
<evidence type="ECO:0000313" key="11">
    <source>
        <dbReference type="EMBL" id="UYM03915.1"/>
    </source>
</evidence>
<reference evidence="11" key="1">
    <citation type="submission" date="2022-01" db="EMBL/GenBank/DDBJ databases">
        <title>Nocardioidaceae gen. sp. A5X3R13.</title>
        <authorList>
            <person name="Lopez Marin M.A."/>
            <person name="Uhlik O."/>
        </authorList>
    </citation>
    <scope>NUCLEOTIDE SEQUENCE</scope>
    <source>
        <strain evidence="11">A5X3R13</strain>
    </source>
</reference>
<dbReference type="CDD" id="cd00093">
    <property type="entry name" value="HTH_XRE"/>
    <property type="match status" value="1"/>
</dbReference>
<accession>A0AA46YJ10</accession>
<dbReference type="InterPro" id="IPR043519">
    <property type="entry name" value="NT_sf"/>
</dbReference>
<dbReference type="PANTHER" id="PTHR33571">
    <property type="entry name" value="SSL8005 PROTEIN"/>
    <property type="match status" value="1"/>
</dbReference>
<dbReference type="InterPro" id="IPR052038">
    <property type="entry name" value="Type-VII_TA_antitoxin"/>
</dbReference>
<gene>
    <name evidence="11" type="ORF">L0C25_15350</name>
</gene>
<dbReference type="PROSITE" id="PS50943">
    <property type="entry name" value="HTH_CROC1"/>
    <property type="match status" value="1"/>
</dbReference>
<protein>
    <submittedName>
        <fullName evidence="11">XRE family transcriptional regulator</fullName>
    </submittedName>
</protein>
<dbReference type="GO" id="GO:0016779">
    <property type="term" value="F:nucleotidyltransferase activity"/>
    <property type="evidence" value="ECO:0007669"/>
    <property type="project" value="UniProtKB-KW"/>
</dbReference>
<evidence type="ECO:0000256" key="2">
    <source>
        <dbReference type="ARBA" id="ARBA00022649"/>
    </source>
</evidence>
<keyword evidence="4" id="KW-0548">Nucleotidyltransferase</keyword>
<comment type="similarity">
    <text evidence="9">Belongs to the MntA antitoxin family.</text>
</comment>
<dbReference type="Gene3D" id="3.30.460.10">
    <property type="entry name" value="Beta Polymerase, domain 2"/>
    <property type="match status" value="1"/>
</dbReference>
<keyword evidence="7" id="KW-0067">ATP-binding</keyword>
<dbReference type="InterPro" id="IPR002934">
    <property type="entry name" value="Polymerase_NTP_transf_dom"/>
</dbReference>
<dbReference type="InterPro" id="IPR010982">
    <property type="entry name" value="Lambda_DNA-bd_dom_sf"/>
</dbReference>
<evidence type="ECO:0000256" key="9">
    <source>
        <dbReference type="ARBA" id="ARBA00038276"/>
    </source>
</evidence>
<evidence type="ECO:0000256" key="5">
    <source>
        <dbReference type="ARBA" id="ARBA00022723"/>
    </source>
</evidence>
<dbReference type="Gene3D" id="1.10.260.40">
    <property type="entry name" value="lambda repressor-like DNA-binding domains"/>
    <property type="match status" value="1"/>
</dbReference>
<proteinExistence type="inferred from homology"/>
<evidence type="ECO:0000256" key="7">
    <source>
        <dbReference type="ARBA" id="ARBA00022840"/>
    </source>
</evidence>
<comment type="cofactor">
    <cofactor evidence="1">
        <name>Mg(2+)</name>
        <dbReference type="ChEBI" id="CHEBI:18420"/>
    </cofactor>
</comment>
<feature type="domain" description="HTH cro/C1-type" evidence="10">
    <location>
        <begin position="8"/>
        <end position="62"/>
    </location>
</feature>
<evidence type="ECO:0000256" key="3">
    <source>
        <dbReference type="ARBA" id="ARBA00022679"/>
    </source>
</evidence>
<keyword evidence="3" id="KW-0808">Transferase</keyword>
<sequence>MSVNGARVRTARVAAGLTQAELAERSGVRQPNISAIERGLVDARSATVQRLLDACRVKPSQALDLHRDAVIDIVSSHRARRPRVFGSTARGDDTAESDLDLLVEFDADATLLDLVRMADELERVLGVRVDVVDDYGDSRILNGARNEAVAV</sequence>
<dbReference type="InterPro" id="IPR001387">
    <property type="entry name" value="Cro/C1-type_HTH"/>
</dbReference>
<dbReference type="AlphaFoldDB" id="A0AA46YJ10"/>
<dbReference type="GO" id="GO:0003677">
    <property type="term" value="F:DNA binding"/>
    <property type="evidence" value="ECO:0007669"/>
    <property type="project" value="InterPro"/>
</dbReference>
<keyword evidence="5" id="KW-0479">Metal-binding</keyword>
<dbReference type="CDD" id="cd05403">
    <property type="entry name" value="NT_KNTase_like"/>
    <property type="match status" value="1"/>
</dbReference>
<dbReference type="Proteomes" id="UP001164390">
    <property type="component" value="Chromosome"/>
</dbReference>